<name>A0A5C8NFU9_9BACI</name>
<gene>
    <name evidence="1" type="ORF">FHP05_14875</name>
</gene>
<evidence type="ECO:0000313" key="2">
    <source>
        <dbReference type="Proteomes" id="UP000321574"/>
    </source>
</evidence>
<dbReference type="OrthoDB" id="2195145at2"/>
<keyword evidence="2" id="KW-1185">Reference proteome</keyword>
<proteinExistence type="predicted"/>
<reference evidence="1 2" key="1">
    <citation type="submission" date="2019-06" db="EMBL/GenBank/DDBJ databases">
        <title>Cerasibacillus sp. nov., isolated from maize field.</title>
        <authorList>
            <person name="Lin S.-Y."/>
            <person name="Tsai C.-F."/>
            <person name="Young C.-C."/>
        </authorList>
    </citation>
    <scope>NUCLEOTIDE SEQUENCE [LARGE SCALE GENOMIC DNA]</scope>
    <source>
        <strain evidence="1 2">CC-CFT480</strain>
    </source>
</reference>
<dbReference type="EMBL" id="VDUW01000017">
    <property type="protein sequence ID" value="TXL57803.1"/>
    <property type="molecule type" value="Genomic_DNA"/>
</dbReference>
<evidence type="ECO:0000313" key="1">
    <source>
        <dbReference type="EMBL" id="TXL57803.1"/>
    </source>
</evidence>
<sequence>MTQYLYIASPRKLPQGSFGLNPVSSKQPHIFASELDFVHLYFENNYDEKLKRKFSYSPHFSFAYQVATYSNHIPFKFELIETKEEKCLNILYSYLENAIQSSGMIEYFTSLSGKEDQDIFKKRKVRWKEIKTPYDLVLEDREFWVITL</sequence>
<protein>
    <submittedName>
        <fullName evidence="1">Uncharacterized protein</fullName>
    </submittedName>
</protein>
<organism evidence="1 2">
    <name type="scientific">Cerasibacillus terrae</name>
    <dbReference type="NCBI Taxonomy" id="2498845"/>
    <lineage>
        <taxon>Bacteria</taxon>
        <taxon>Bacillati</taxon>
        <taxon>Bacillota</taxon>
        <taxon>Bacilli</taxon>
        <taxon>Bacillales</taxon>
        <taxon>Bacillaceae</taxon>
        <taxon>Cerasibacillus</taxon>
    </lineage>
</organism>
<accession>A0A5C8NFU9</accession>
<dbReference type="AlphaFoldDB" id="A0A5C8NFU9"/>
<dbReference type="RefSeq" id="WP_147670727.1">
    <property type="nucleotide sequence ID" value="NZ_VDUW01000017.1"/>
</dbReference>
<dbReference type="Proteomes" id="UP000321574">
    <property type="component" value="Unassembled WGS sequence"/>
</dbReference>
<comment type="caution">
    <text evidence="1">The sequence shown here is derived from an EMBL/GenBank/DDBJ whole genome shotgun (WGS) entry which is preliminary data.</text>
</comment>